<gene>
    <name evidence="6" type="primary">pilA</name>
    <name evidence="6" type="ORF">SAMEA104305318_00302</name>
</gene>
<proteinExistence type="inferred from homology"/>
<dbReference type="PANTHER" id="PTHR30093">
    <property type="entry name" value="GENERAL SECRETION PATHWAY PROTEIN G"/>
    <property type="match status" value="1"/>
</dbReference>
<keyword evidence="5" id="KW-0472">Membrane</keyword>
<evidence type="ECO:0000256" key="5">
    <source>
        <dbReference type="SAM" id="Phobius"/>
    </source>
</evidence>
<comment type="similarity">
    <text evidence="1 4">Belongs to the N-Me-Phe pilin family.</text>
</comment>
<evidence type="ECO:0000256" key="4">
    <source>
        <dbReference type="RuleBase" id="RU000389"/>
    </source>
</evidence>
<dbReference type="AlphaFoldDB" id="A0A333U487"/>
<dbReference type="GO" id="GO:0007155">
    <property type="term" value="P:cell adhesion"/>
    <property type="evidence" value="ECO:0007669"/>
    <property type="project" value="InterPro"/>
</dbReference>
<organism evidence="6 7">
    <name type="scientific">Acinetobacter baumannii</name>
    <dbReference type="NCBI Taxonomy" id="470"/>
    <lineage>
        <taxon>Bacteria</taxon>
        <taxon>Pseudomonadati</taxon>
        <taxon>Pseudomonadota</taxon>
        <taxon>Gammaproteobacteria</taxon>
        <taxon>Moraxellales</taxon>
        <taxon>Moraxellaceae</taxon>
        <taxon>Acinetobacter</taxon>
        <taxon>Acinetobacter calcoaceticus/baumannii complex</taxon>
    </lineage>
</organism>
<dbReference type="PRINTS" id="PR00813">
    <property type="entry name" value="BCTERIALGSPG"/>
</dbReference>
<dbReference type="Proteomes" id="UP000252694">
    <property type="component" value="Unassembled WGS sequence"/>
</dbReference>
<dbReference type="GO" id="GO:0015627">
    <property type="term" value="C:type II protein secretion system complex"/>
    <property type="evidence" value="ECO:0007669"/>
    <property type="project" value="InterPro"/>
</dbReference>
<keyword evidence="5" id="KW-0812">Transmembrane</keyword>
<dbReference type="InterPro" id="IPR045584">
    <property type="entry name" value="Pilin-like"/>
</dbReference>
<sequence>MNAQKGFTLIELMIVVAIIGILAAIAIPAYQNYIAKSQVNRVYGELSSLKTAAEQLILDGKSSTSATDLGYNTSNLLSSAGPNVSVNPNNDGTVSIAGTLGTSATSSVNGAVVTLSRTATGAWSCRVTASTNGGWKSSFVPSGCAAS</sequence>
<keyword evidence="3" id="KW-0488">Methylation</keyword>
<dbReference type="InterPro" id="IPR012902">
    <property type="entry name" value="N_methyl_site"/>
</dbReference>
<dbReference type="InterPro" id="IPR000983">
    <property type="entry name" value="Bac_GSPG_pilin"/>
</dbReference>
<evidence type="ECO:0000313" key="7">
    <source>
        <dbReference type="Proteomes" id="UP000252694"/>
    </source>
</evidence>
<dbReference type="RefSeq" id="WP_032008740.1">
    <property type="nucleotide sequence ID" value="NZ_CP059542.1"/>
</dbReference>
<evidence type="ECO:0000313" key="6">
    <source>
        <dbReference type="EMBL" id="SST16051.1"/>
    </source>
</evidence>
<dbReference type="GO" id="GO:0009289">
    <property type="term" value="C:pilus"/>
    <property type="evidence" value="ECO:0007669"/>
    <property type="project" value="InterPro"/>
</dbReference>
<dbReference type="PANTHER" id="PTHR30093:SF34">
    <property type="entry name" value="PREPILIN PEPTIDASE-DEPENDENT PROTEIN D"/>
    <property type="match status" value="1"/>
</dbReference>
<comment type="subunit">
    <text evidence="2">The pili are polar flexible filaments of about 5.4 nanometers diameter and 2.5 micrometers average length; they consist of only a single polypeptide chain arranged in a helical configuration of five subunits per turn in the assembled pilus.</text>
</comment>
<dbReference type="NCBIfam" id="TIGR02532">
    <property type="entry name" value="IV_pilin_GFxxxE"/>
    <property type="match status" value="1"/>
</dbReference>
<dbReference type="Pfam" id="PF07963">
    <property type="entry name" value="N_methyl"/>
    <property type="match status" value="1"/>
</dbReference>
<dbReference type="GO" id="GO:0015628">
    <property type="term" value="P:protein secretion by the type II secretion system"/>
    <property type="evidence" value="ECO:0007669"/>
    <property type="project" value="InterPro"/>
</dbReference>
<evidence type="ECO:0000256" key="3">
    <source>
        <dbReference type="ARBA" id="ARBA00022481"/>
    </source>
</evidence>
<protein>
    <submittedName>
        <fullName evidence="6">Type IV pilin structural subunit</fullName>
    </submittedName>
</protein>
<dbReference type="InterPro" id="IPR001082">
    <property type="entry name" value="Pilin"/>
</dbReference>
<name>A0A333U487_ACIBA</name>
<evidence type="ECO:0000256" key="1">
    <source>
        <dbReference type="ARBA" id="ARBA00005233"/>
    </source>
</evidence>
<keyword evidence="5" id="KW-1133">Transmembrane helix</keyword>
<reference evidence="6 7" key="1">
    <citation type="submission" date="2018-07" db="EMBL/GenBank/DDBJ databases">
        <authorList>
            <consortium name="Pathogen Informatics"/>
        </authorList>
    </citation>
    <scope>NUCLEOTIDE SEQUENCE [LARGE SCALE GENOMIC DNA]</scope>
    <source>
        <strain evidence="6 7">4300STDY7045823</strain>
    </source>
</reference>
<dbReference type="Gene3D" id="3.30.700.10">
    <property type="entry name" value="Glycoprotein, Type 4 Pilin"/>
    <property type="match status" value="1"/>
</dbReference>
<feature type="transmembrane region" description="Helical" evidence="5">
    <location>
        <begin position="12"/>
        <end position="30"/>
    </location>
</feature>
<dbReference type="PROSITE" id="PS00409">
    <property type="entry name" value="PROKAR_NTER_METHYL"/>
    <property type="match status" value="1"/>
</dbReference>
<dbReference type="EMBL" id="UFMQ01000001">
    <property type="protein sequence ID" value="SST16051.1"/>
    <property type="molecule type" value="Genomic_DNA"/>
</dbReference>
<dbReference type="SUPFAM" id="SSF54523">
    <property type="entry name" value="Pili subunits"/>
    <property type="match status" value="1"/>
</dbReference>
<evidence type="ECO:0000256" key="2">
    <source>
        <dbReference type="ARBA" id="ARBA00011156"/>
    </source>
</evidence>
<dbReference type="Pfam" id="PF00114">
    <property type="entry name" value="Pilin"/>
    <property type="match status" value="1"/>
</dbReference>
<keyword evidence="4" id="KW-0281">Fimbrium</keyword>
<accession>A0A333U487</accession>